<evidence type="ECO:0000313" key="4">
    <source>
        <dbReference type="Proteomes" id="UP001211065"/>
    </source>
</evidence>
<evidence type="ECO:0000313" key="3">
    <source>
        <dbReference type="EMBL" id="KAJ3222266.1"/>
    </source>
</evidence>
<dbReference type="EMBL" id="JADGJW010000183">
    <property type="protein sequence ID" value="KAJ3222266.1"/>
    <property type="molecule type" value="Genomic_DNA"/>
</dbReference>
<name>A0AAD5U2K2_9FUNG</name>
<feature type="region of interest" description="Disordered" evidence="2">
    <location>
        <begin position="446"/>
        <end position="465"/>
    </location>
</feature>
<keyword evidence="1" id="KW-0175">Coiled coil</keyword>
<evidence type="ECO:0000256" key="2">
    <source>
        <dbReference type="SAM" id="MobiDB-lite"/>
    </source>
</evidence>
<keyword evidence="4" id="KW-1185">Reference proteome</keyword>
<dbReference type="Proteomes" id="UP001211065">
    <property type="component" value="Unassembled WGS sequence"/>
</dbReference>
<feature type="coiled-coil region" evidence="1">
    <location>
        <begin position="383"/>
        <end position="431"/>
    </location>
</feature>
<comment type="caution">
    <text evidence="3">The sequence shown here is derived from an EMBL/GenBank/DDBJ whole genome shotgun (WGS) entry which is preliminary data.</text>
</comment>
<gene>
    <name evidence="3" type="ORF">HK099_002498</name>
</gene>
<proteinExistence type="predicted"/>
<sequence>MTTASEANTELSENPGLKFLNAAAKETSVFEKAVTGYEDEGMVKDFDIRKINGISHHNLNLPKSPEINGASDGESDCETNNSSNAEDILNIDAVNDDSMRDSADNSSKSSQKLNYVAYLKNFQTCQKKACTSKDILNKSSSLISKRPTTISAEEIKKRKYLIKKQKVEANLQKAKELEEKLRKHSLFNLSSIEDYLKNGSNTKVFTPLEKTLYKIFIPSNEDTEKELEELKNLEEIDRKLKLNAKGNTNFMAELEFLSKFYNKTWLNDLSENNNEGEFVKNFNFKESKIFQDLILNQKKNNVGPLDPLTNYHKENNFSKLQSNDINEKNDNKNNKLFRNKKKQCYKNHFKIDEEDIKILNNNNIFFDFKNFTPEAHVKLKSLLVELKLKNKREAEELRKVKEKQERLRLTKKEEELKKLELEKLLKEDEDNLDYLNLVYDLDEDVSEGENEQKSSSELEPHSEEKLNLTLKAESSGKNCYAIRNYSLNNLNESITETQEKFKFDKTFANELRSFTNNSKSESTCSDNCKKLKSIGFSDLKKNFNPLIEKIKFKRKSLILNSTEVGSCSSSNVTVDSNLSHKIKYHQFLLTIKSRKKQSSNLNKNQNIKMQKASKFEEFKFRENLKEFENLVFMKSNEGKNKVFSSRNNKIMEASISKVSLCRTALNKEDTMNMVLSKHIVDKDSDFQYYKKKRQVFSRPKMENNANLNQFSSKILWKSKNGQHRSGVDRATPLNEKEVLKKLNNFIEFQKKVDMKDTILNAKSNLKYHSIKDGMHFRSNSKRKKNDLNFPLSLSKSLLLMKC</sequence>
<reference evidence="3" key="1">
    <citation type="submission" date="2020-05" db="EMBL/GenBank/DDBJ databases">
        <title>Phylogenomic resolution of chytrid fungi.</title>
        <authorList>
            <person name="Stajich J.E."/>
            <person name="Amses K."/>
            <person name="Simmons R."/>
            <person name="Seto K."/>
            <person name="Myers J."/>
            <person name="Bonds A."/>
            <person name="Quandt C.A."/>
            <person name="Barry K."/>
            <person name="Liu P."/>
            <person name="Grigoriev I."/>
            <person name="Longcore J.E."/>
            <person name="James T.Y."/>
        </authorList>
    </citation>
    <scope>NUCLEOTIDE SEQUENCE</scope>
    <source>
        <strain evidence="3">JEL0476</strain>
    </source>
</reference>
<evidence type="ECO:0000256" key="1">
    <source>
        <dbReference type="SAM" id="Coils"/>
    </source>
</evidence>
<dbReference type="AlphaFoldDB" id="A0AAD5U2K2"/>
<accession>A0AAD5U2K2</accession>
<feature type="coiled-coil region" evidence="1">
    <location>
        <begin position="157"/>
        <end position="184"/>
    </location>
</feature>
<feature type="compositionally biased region" description="Basic and acidic residues" evidence="2">
    <location>
        <begin position="450"/>
        <end position="465"/>
    </location>
</feature>
<organism evidence="3 4">
    <name type="scientific">Clydaea vesicula</name>
    <dbReference type="NCBI Taxonomy" id="447962"/>
    <lineage>
        <taxon>Eukaryota</taxon>
        <taxon>Fungi</taxon>
        <taxon>Fungi incertae sedis</taxon>
        <taxon>Chytridiomycota</taxon>
        <taxon>Chytridiomycota incertae sedis</taxon>
        <taxon>Chytridiomycetes</taxon>
        <taxon>Lobulomycetales</taxon>
        <taxon>Lobulomycetaceae</taxon>
        <taxon>Clydaea</taxon>
    </lineage>
</organism>
<feature type="region of interest" description="Disordered" evidence="2">
    <location>
        <begin position="57"/>
        <end position="86"/>
    </location>
</feature>
<protein>
    <submittedName>
        <fullName evidence="3">Uncharacterized protein</fullName>
    </submittedName>
</protein>